<sequence>MFLKKKKEYLRRKQNIHKNALDIEKERSGHLQSSLEDLSKQFEKLLWKKGKLLTKRMPA</sequence>
<dbReference type="EMBL" id="CVRI01000010">
    <property type="protein sequence ID" value="CRK88964.1"/>
    <property type="molecule type" value="Genomic_DNA"/>
</dbReference>
<keyword evidence="2" id="KW-1185">Reference proteome</keyword>
<dbReference type="AlphaFoldDB" id="A0A1J1HNJ9"/>
<accession>A0A1J1HNJ9</accession>
<proteinExistence type="predicted"/>
<evidence type="ECO:0000313" key="2">
    <source>
        <dbReference type="Proteomes" id="UP000183832"/>
    </source>
</evidence>
<reference evidence="1 2" key="1">
    <citation type="submission" date="2015-04" db="EMBL/GenBank/DDBJ databases">
        <authorList>
            <person name="Syromyatnikov M.Y."/>
            <person name="Popov V.N."/>
        </authorList>
    </citation>
    <scope>NUCLEOTIDE SEQUENCE [LARGE SCALE GENOMIC DNA]</scope>
</reference>
<dbReference type="Proteomes" id="UP000183832">
    <property type="component" value="Unassembled WGS sequence"/>
</dbReference>
<gene>
    <name evidence="1" type="ORF">CLUMA_CG002769</name>
</gene>
<name>A0A1J1HNJ9_9DIPT</name>
<protein>
    <submittedName>
        <fullName evidence="1">CLUMA_CG002769, isoform A</fullName>
    </submittedName>
</protein>
<organism evidence="1 2">
    <name type="scientific">Clunio marinus</name>
    <dbReference type="NCBI Taxonomy" id="568069"/>
    <lineage>
        <taxon>Eukaryota</taxon>
        <taxon>Metazoa</taxon>
        <taxon>Ecdysozoa</taxon>
        <taxon>Arthropoda</taxon>
        <taxon>Hexapoda</taxon>
        <taxon>Insecta</taxon>
        <taxon>Pterygota</taxon>
        <taxon>Neoptera</taxon>
        <taxon>Endopterygota</taxon>
        <taxon>Diptera</taxon>
        <taxon>Nematocera</taxon>
        <taxon>Chironomoidea</taxon>
        <taxon>Chironomidae</taxon>
        <taxon>Clunio</taxon>
    </lineage>
</organism>
<evidence type="ECO:0000313" key="1">
    <source>
        <dbReference type="EMBL" id="CRK88964.1"/>
    </source>
</evidence>